<dbReference type="PANTHER" id="PTHR10030:SF37">
    <property type="entry name" value="ALPHA-L-FUCOSIDASE-RELATED"/>
    <property type="match status" value="1"/>
</dbReference>
<keyword evidence="3" id="KW-0732">Signal</keyword>
<evidence type="ECO:0000313" key="7">
    <source>
        <dbReference type="EMBL" id="SHJ86743.1"/>
    </source>
</evidence>
<dbReference type="Proteomes" id="UP000184386">
    <property type="component" value="Unassembled WGS sequence"/>
</dbReference>
<dbReference type="STRING" id="1121322.SAMN02745136_01167"/>
<accession>A0A1M6MU07</accession>
<dbReference type="GO" id="GO:0005764">
    <property type="term" value="C:lysosome"/>
    <property type="evidence" value="ECO:0007669"/>
    <property type="project" value="TreeGrafter"/>
</dbReference>
<reference evidence="7 8" key="1">
    <citation type="submission" date="2016-11" db="EMBL/GenBank/DDBJ databases">
        <authorList>
            <person name="Jaros S."/>
            <person name="Januszkiewicz K."/>
            <person name="Wedrychowicz H."/>
        </authorList>
    </citation>
    <scope>NUCLEOTIDE SEQUENCE [LARGE SCALE GENOMIC DNA]</scope>
    <source>
        <strain evidence="7 8">DSM 15929</strain>
    </source>
</reference>
<protein>
    <recommendedName>
        <fullName evidence="2">alpha-L-fucosidase</fullName>
        <ecNumber evidence="2">3.2.1.51</ecNumber>
    </recommendedName>
</protein>
<keyword evidence="4" id="KW-0378">Hydrolase</keyword>
<proteinExistence type="inferred from homology"/>
<dbReference type="GO" id="GO:0006004">
    <property type="term" value="P:fucose metabolic process"/>
    <property type="evidence" value="ECO:0007669"/>
    <property type="project" value="TreeGrafter"/>
</dbReference>
<comment type="similarity">
    <text evidence="1">Belongs to the glycosyl hydrolase 29 family.</text>
</comment>
<sequence length="468" mass="53837">MKSFLEELVSIVPNENQINWQKLEYTAFFHYGMNSFTDREWGTGKEEASFFCPKDLNTDQWCEVLKKAEIKTCIITAKHHDGFCLWNTEYTEHSVMHSPLKRDIVAELAASCEKYGIKMGIYLSPWDRHEPAYGSGKEYNDFFCGQLTELLTRYGRLYSVWFDGACGEGANGKKQEYDWKRYYDLIRKLQPEAVISVCGPDVRWCGNEAGDCRESEWSVVPAEVFSQSDIMENSQKDDNAVFRKQGLDQQTRNLGSRDIVKKADKLIWYPAEVNVSIRPGWFYHPSEDHLVKPLSHLKHIYLNSVGGNSVLLLNIPPHKDGYIARFDEERLTELGSFIRTAFQKNYGEQALLKASASEPGSDVHNVVKEDEAYWKAIDNCSSCEIDITLNEPAVIQYVILQEQIRQSQRVEGFEIWAEDEKHVSRRIYSGTTIGYKKICEITPARITALKIVFSEYRAAPVIRFIGIY</sequence>
<dbReference type="EC" id="3.2.1.51" evidence="2"/>
<keyword evidence="8" id="KW-1185">Reference proteome</keyword>
<organism evidence="7 8">
    <name type="scientific">Anaerocolumna jejuensis DSM 15929</name>
    <dbReference type="NCBI Taxonomy" id="1121322"/>
    <lineage>
        <taxon>Bacteria</taxon>
        <taxon>Bacillati</taxon>
        <taxon>Bacillota</taxon>
        <taxon>Clostridia</taxon>
        <taxon>Lachnospirales</taxon>
        <taxon>Lachnospiraceae</taxon>
        <taxon>Anaerocolumna</taxon>
    </lineage>
</organism>
<keyword evidence="5" id="KW-0326">Glycosidase</keyword>
<dbReference type="AlphaFoldDB" id="A0A1M6MU07"/>
<dbReference type="InterPro" id="IPR017853">
    <property type="entry name" value="GH"/>
</dbReference>
<evidence type="ECO:0000313" key="8">
    <source>
        <dbReference type="Proteomes" id="UP000184386"/>
    </source>
</evidence>
<evidence type="ECO:0000256" key="2">
    <source>
        <dbReference type="ARBA" id="ARBA00012662"/>
    </source>
</evidence>
<evidence type="ECO:0000256" key="3">
    <source>
        <dbReference type="ARBA" id="ARBA00022729"/>
    </source>
</evidence>
<dbReference type="InterPro" id="IPR057739">
    <property type="entry name" value="Glyco_hydro_29_N"/>
</dbReference>
<evidence type="ECO:0000256" key="5">
    <source>
        <dbReference type="ARBA" id="ARBA00023295"/>
    </source>
</evidence>
<evidence type="ECO:0000256" key="1">
    <source>
        <dbReference type="ARBA" id="ARBA00007951"/>
    </source>
</evidence>
<dbReference type="Gene3D" id="3.20.20.80">
    <property type="entry name" value="Glycosidases"/>
    <property type="match status" value="1"/>
</dbReference>
<evidence type="ECO:0000259" key="6">
    <source>
        <dbReference type="Pfam" id="PF01120"/>
    </source>
</evidence>
<dbReference type="GO" id="GO:0004560">
    <property type="term" value="F:alpha-L-fucosidase activity"/>
    <property type="evidence" value="ECO:0007669"/>
    <property type="project" value="InterPro"/>
</dbReference>
<evidence type="ECO:0000256" key="4">
    <source>
        <dbReference type="ARBA" id="ARBA00022801"/>
    </source>
</evidence>
<feature type="domain" description="Glycoside hydrolase family 29 N-terminal" evidence="6">
    <location>
        <begin position="45"/>
        <end position="339"/>
    </location>
</feature>
<name>A0A1M6MU07_9FIRM</name>
<dbReference type="OrthoDB" id="107551at2"/>
<dbReference type="GO" id="GO:0016139">
    <property type="term" value="P:glycoside catabolic process"/>
    <property type="evidence" value="ECO:0007669"/>
    <property type="project" value="TreeGrafter"/>
</dbReference>
<dbReference type="RefSeq" id="WP_073273778.1">
    <property type="nucleotide sequence ID" value="NZ_FRAC01000007.1"/>
</dbReference>
<dbReference type="EMBL" id="FRAC01000007">
    <property type="protein sequence ID" value="SHJ86743.1"/>
    <property type="molecule type" value="Genomic_DNA"/>
</dbReference>
<dbReference type="Pfam" id="PF01120">
    <property type="entry name" value="Alpha_L_fucos"/>
    <property type="match status" value="1"/>
</dbReference>
<gene>
    <name evidence="7" type="ORF">SAMN02745136_01167</name>
</gene>
<dbReference type="PANTHER" id="PTHR10030">
    <property type="entry name" value="ALPHA-L-FUCOSIDASE"/>
    <property type="match status" value="1"/>
</dbReference>
<dbReference type="SUPFAM" id="SSF51445">
    <property type="entry name" value="(Trans)glycosidases"/>
    <property type="match status" value="1"/>
</dbReference>
<dbReference type="InterPro" id="IPR000933">
    <property type="entry name" value="Glyco_hydro_29"/>
</dbReference>
<dbReference type="SMART" id="SM00812">
    <property type="entry name" value="Alpha_L_fucos"/>
    <property type="match status" value="1"/>
</dbReference>
<dbReference type="Gene3D" id="2.60.120.260">
    <property type="entry name" value="Galactose-binding domain-like"/>
    <property type="match status" value="1"/>
</dbReference>